<dbReference type="Proteomes" id="UP001172728">
    <property type="component" value="Unassembled WGS sequence"/>
</dbReference>
<reference evidence="2" key="1">
    <citation type="submission" date="2023-06" db="EMBL/GenBank/DDBJ databases">
        <title>Sysu t00192.</title>
        <authorList>
            <person name="Gao L."/>
            <person name="Fang B.-Z."/>
            <person name="Li W.-J."/>
        </authorList>
    </citation>
    <scope>NUCLEOTIDE SEQUENCE</scope>
    <source>
        <strain evidence="2">SYSU T00192</strain>
    </source>
</reference>
<sequence>MPAVDTNPRTSAADSLARRRHLRLQPEPHARLLRLQCFSPQDDWTYRVTLPSPAVLANAWVLPDFRDRGLEILFRPGVTGLYVRRIGSDEVPQPLDLQATVTAQRERLAALPEDRPGGTHEPYRGARMAALYGDRTAVEDYLLAAVKATRSGAKPWTPPEDRPPAQARPPAFAPAARQRIHRAGLADRRTATSAQWLATHLRDRFDTEEGPEFMPTSTLWSEALSTVEDLDDDPEFAAFAMPGRNGFLKVVDAILGGRQRRATGAGYSLPAGNELLHLVSDAEDHADDAADRAIAATQAAREAERQRLATGAGTPGRSEPPGR</sequence>
<organism evidence="2 3">
    <name type="scientific">Demequina litoralis</name>
    <dbReference type="NCBI Taxonomy" id="3051660"/>
    <lineage>
        <taxon>Bacteria</taxon>
        <taxon>Bacillati</taxon>
        <taxon>Actinomycetota</taxon>
        <taxon>Actinomycetes</taxon>
        <taxon>Micrococcales</taxon>
        <taxon>Demequinaceae</taxon>
        <taxon>Demequina</taxon>
    </lineage>
</organism>
<accession>A0ABT8G5C6</accession>
<evidence type="ECO:0000313" key="3">
    <source>
        <dbReference type="Proteomes" id="UP001172728"/>
    </source>
</evidence>
<proteinExistence type="predicted"/>
<name>A0ABT8G5C6_9MICO</name>
<dbReference type="EMBL" id="JAUHPW010000001">
    <property type="protein sequence ID" value="MDN4474336.1"/>
    <property type="molecule type" value="Genomic_DNA"/>
</dbReference>
<evidence type="ECO:0000313" key="2">
    <source>
        <dbReference type="EMBL" id="MDN4474336.1"/>
    </source>
</evidence>
<comment type="caution">
    <text evidence="2">The sequence shown here is derived from an EMBL/GenBank/DDBJ whole genome shotgun (WGS) entry which is preliminary data.</text>
</comment>
<gene>
    <name evidence="2" type="ORF">QQX09_00550</name>
</gene>
<protein>
    <submittedName>
        <fullName evidence="2">Uncharacterized protein</fullName>
    </submittedName>
</protein>
<dbReference type="RefSeq" id="WP_301130761.1">
    <property type="nucleotide sequence ID" value="NZ_JAUHPW010000001.1"/>
</dbReference>
<evidence type="ECO:0000256" key="1">
    <source>
        <dbReference type="SAM" id="MobiDB-lite"/>
    </source>
</evidence>
<keyword evidence="3" id="KW-1185">Reference proteome</keyword>
<feature type="region of interest" description="Disordered" evidence="1">
    <location>
        <begin position="296"/>
        <end position="323"/>
    </location>
</feature>